<dbReference type="EMBL" id="VVYW01000004">
    <property type="protein sequence ID" value="KAA5410237.1"/>
    <property type="molecule type" value="Genomic_DNA"/>
</dbReference>
<dbReference type="Gene3D" id="1.10.1200.10">
    <property type="entry name" value="ACP-like"/>
    <property type="match status" value="1"/>
</dbReference>
<dbReference type="EMBL" id="CP012801">
    <property type="protein sequence ID" value="ALJ61593.1"/>
    <property type="molecule type" value="Genomic_DNA"/>
</dbReference>
<dbReference type="PATRIC" id="fig|246787.4.peg.4519"/>
<dbReference type="Proteomes" id="UP000325055">
    <property type="component" value="Unassembled WGS sequence"/>
</dbReference>
<feature type="domain" description="Carrier" evidence="1">
    <location>
        <begin position="1"/>
        <end position="73"/>
    </location>
</feature>
<evidence type="ECO:0000313" key="7">
    <source>
        <dbReference type="Proteomes" id="UP000482653"/>
    </source>
</evidence>
<sequence length="80" mass="9255">MEKLLEILQRVRPDVDFKNETLLIDDGILDSMDVVSIISELDDEFGVQVRINELIPDNFNSVEAIWNLIQNLKNPKENTK</sequence>
<reference evidence="6 7" key="2">
    <citation type="journal article" date="2019" name="Nat. Med.">
        <title>A library of human gut bacterial isolates paired with longitudinal multiomics data enables mechanistic microbiome research.</title>
        <authorList>
            <person name="Poyet M."/>
            <person name="Groussin M."/>
            <person name="Gibbons S.M."/>
            <person name="Avila-Pacheco J."/>
            <person name="Jiang X."/>
            <person name="Kearney S.M."/>
            <person name="Perrotta A.R."/>
            <person name="Berdy B."/>
            <person name="Zhao S."/>
            <person name="Lieberman T.D."/>
            <person name="Swanson P.K."/>
            <person name="Smith M."/>
            <person name="Roesemann S."/>
            <person name="Alexander J.E."/>
            <person name="Rich S.A."/>
            <person name="Livny J."/>
            <person name="Vlamakis H."/>
            <person name="Clish C."/>
            <person name="Bullock K."/>
            <person name="Deik A."/>
            <person name="Scott J."/>
            <person name="Pierce K.A."/>
            <person name="Xavier R.J."/>
            <person name="Alm E.J."/>
        </authorList>
    </citation>
    <scope>NUCLEOTIDE SEQUENCE [LARGE SCALE GENOMIC DNA]</scope>
    <source>
        <strain evidence="3 6">BIOML-A7</strain>
        <strain evidence="4 7">BIOML-A8</strain>
    </source>
</reference>
<evidence type="ECO:0000259" key="1">
    <source>
        <dbReference type="PROSITE" id="PS50075"/>
    </source>
</evidence>
<dbReference type="Pfam" id="PF00550">
    <property type="entry name" value="PP-binding"/>
    <property type="match status" value="1"/>
</dbReference>
<dbReference type="Proteomes" id="UP000061809">
    <property type="component" value="Chromosome"/>
</dbReference>
<reference evidence="2 5" key="1">
    <citation type="journal article" date="2015" name="Science">
        <title>Genetic determinants of in vivo fitness and diet responsiveness in multiple human gut Bacteroides.</title>
        <authorList>
            <person name="Wu M."/>
            <person name="McNulty N.P."/>
            <person name="Rodionov D.A."/>
            <person name="Khoroshkin M.S."/>
            <person name="Griffin N.W."/>
            <person name="Cheng J."/>
            <person name="Latreille P."/>
            <person name="Kerstetter R.A."/>
            <person name="Terrapon N."/>
            <person name="Henrissat B."/>
            <person name="Osterman A.L."/>
            <person name="Gordon J.I."/>
        </authorList>
    </citation>
    <scope>NUCLEOTIDE SEQUENCE [LARGE SCALE GENOMIC DNA]</scope>
    <source>
        <strain evidence="2 5">WH2</strain>
    </source>
</reference>
<accession>A0A0P0FV47</accession>
<evidence type="ECO:0000313" key="2">
    <source>
        <dbReference type="EMBL" id="ALJ61593.1"/>
    </source>
</evidence>
<protein>
    <submittedName>
        <fullName evidence="3">Acyl carrier protein</fullName>
    </submittedName>
    <submittedName>
        <fullName evidence="2">D-alanine--poly(Phosphoribitol) ligase subunit 2</fullName>
    </submittedName>
</protein>
<proteinExistence type="predicted"/>
<dbReference type="InterPro" id="IPR036736">
    <property type="entry name" value="ACP-like_sf"/>
</dbReference>
<dbReference type="InterPro" id="IPR009081">
    <property type="entry name" value="PP-bd_ACP"/>
</dbReference>
<evidence type="ECO:0000313" key="3">
    <source>
        <dbReference type="EMBL" id="KAA5410237.1"/>
    </source>
</evidence>
<name>A0A0P0FV47_9BACE</name>
<evidence type="ECO:0000313" key="5">
    <source>
        <dbReference type="Proteomes" id="UP000061809"/>
    </source>
</evidence>
<dbReference type="SUPFAM" id="SSF47336">
    <property type="entry name" value="ACP-like"/>
    <property type="match status" value="1"/>
</dbReference>
<dbReference type="PROSITE" id="PS50075">
    <property type="entry name" value="CARRIER"/>
    <property type="match status" value="1"/>
</dbReference>
<dbReference type="Proteomes" id="UP000482653">
    <property type="component" value="Unassembled WGS sequence"/>
</dbReference>
<organism evidence="2 5">
    <name type="scientific">Bacteroides cellulosilyticus</name>
    <dbReference type="NCBI Taxonomy" id="246787"/>
    <lineage>
        <taxon>Bacteria</taxon>
        <taxon>Pseudomonadati</taxon>
        <taxon>Bacteroidota</taxon>
        <taxon>Bacteroidia</taxon>
        <taxon>Bacteroidales</taxon>
        <taxon>Bacteroidaceae</taxon>
        <taxon>Bacteroides</taxon>
    </lineage>
</organism>
<evidence type="ECO:0000313" key="6">
    <source>
        <dbReference type="Proteomes" id="UP000325055"/>
    </source>
</evidence>
<dbReference type="EMBL" id="VVYX01000028">
    <property type="protein sequence ID" value="KAA5415797.1"/>
    <property type="molecule type" value="Genomic_DNA"/>
</dbReference>
<dbReference type="AlphaFoldDB" id="A0A0P0FV47"/>
<dbReference type="GO" id="GO:0016874">
    <property type="term" value="F:ligase activity"/>
    <property type="evidence" value="ECO:0007669"/>
    <property type="project" value="UniProtKB-KW"/>
</dbReference>
<dbReference type="KEGG" id="bcel:BcellWH2_04376"/>
<gene>
    <name evidence="2" type="ORF">BcellWH2_04376</name>
    <name evidence="3" type="ORF">F2Y86_05945</name>
    <name evidence="4" type="ORF">F2Y87_20605</name>
</gene>
<evidence type="ECO:0000313" key="4">
    <source>
        <dbReference type="EMBL" id="KAA5415797.1"/>
    </source>
</evidence>
<keyword evidence="2" id="KW-0436">Ligase</keyword>
<dbReference type="RefSeq" id="WP_022208041.1">
    <property type="nucleotide sequence ID" value="NZ_CAXSKE010000030.1"/>
</dbReference>